<dbReference type="NCBIfam" id="TIGR00254">
    <property type="entry name" value="GGDEF"/>
    <property type="match status" value="1"/>
</dbReference>
<dbReference type="GO" id="GO:0052621">
    <property type="term" value="F:diguanylate cyclase activity"/>
    <property type="evidence" value="ECO:0007669"/>
    <property type="project" value="UniProtKB-EC"/>
</dbReference>
<feature type="transmembrane region" description="Helical" evidence="4">
    <location>
        <begin position="134"/>
        <end position="154"/>
    </location>
</feature>
<dbReference type="SUPFAM" id="SSF55073">
    <property type="entry name" value="Nucleotide cyclase"/>
    <property type="match status" value="1"/>
</dbReference>
<dbReference type="EMBL" id="BAEN01000046">
    <property type="protein sequence ID" value="GAC15052.1"/>
    <property type="molecule type" value="Genomic_DNA"/>
</dbReference>
<comment type="catalytic activity">
    <reaction evidence="3">
        <text>2 GTP = 3',3'-c-di-GMP + 2 diphosphate</text>
        <dbReference type="Rhea" id="RHEA:24898"/>
        <dbReference type="ChEBI" id="CHEBI:33019"/>
        <dbReference type="ChEBI" id="CHEBI:37565"/>
        <dbReference type="ChEBI" id="CHEBI:58805"/>
        <dbReference type="EC" id="2.7.7.65"/>
    </reaction>
</comment>
<dbReference type="RefSeq" id="WP_008844857.1">
    <property type="nucleotide sequence ID" value="NZ_BAEN01000046.1"/>
</dbReference>
<dbReference type="STRING" id="1127673.GLIP_2426"/>
<dbReference type="InterPro" id="IPR029787">
    <property type="entry name" value="Nucleotide_cyclase"/>
</dbReference>
<feature type="transmembrane region" description="Helical" evidence="4">
    <location>
        <begin position="69"/>
        <end position="88"/>
    </location>
</feature>
<dbReference type="PROSITE" id="PS50887">
    <property type="entry name" value="GGDEF"/>
    <property type="match status" value="1"/>
</dbReference>
<evidence type="ECO:0000256" key="3">
    <source>
        <dbReference type="ARBA" id="ARBA00034247"/>
    </source>
</evidence>
<feature type="transmembrane region" description="Helical" evidence="4">
    <location>
        <begin position="15"/>
        <end position="34"/>
    </location>
</feature>
<feature type="transmembrane region" description="Helical" evidence="4">
    <location>
        <begin position="41"/>
        <end position="63"/>
    </location>
</feature>
<proteinExistence type="predicted"/>
<dbReference type="FunFam" id="3.30.70.270:FF:000001">
    <property type="entry name" value="Diguanylate cyclase domain protein"/>
    <property type="match status" value="1"/>
</dbReference>
<dbReference type="InterPro" id="IPR043128">
    <property type="entry name" value="Rev_trsase/Diguanyl_cyclase"/>
</dbReference>
<dbReference type="Gene3D" id="3.30.70.270">
    <property type="match status" value="1"/>
</dbReference>
<dbReference type="CDD" id="cd01949">
    <property type="entry name" value="GGDEF"/>
    <property type="match status" value="1"/>
</dbReference>
<dbReference type="InterPro" id="IPR000160">
    <property type="entry name" value="GGDEF_dom"/>
</dbReference>
<keyword evidence="4" id="KW-1133">Transmembrane helix</keyword>
<keyword evidence="4" id="KW-0812">Transmembrane</keyword>
<evidence type="ECO:0000313" key="6">
    <source>
        <dbReference type="EMBL" id="GAC15052.1"/>
    </source>
</evidence>
<reference evidence="6 7" key="1">
    <citation type="journal article" date="2017" name="Antonie Van Leeuwenhoek">
        <title>Rhizobium rhizosphaerae sp. nov., a novel species isolated from rice rhizosphere.</title>
        <authorList>
            <person name="Zhao J.J."/>
            <person name="Zhang J."/>
            <person name="Zhang R.J."/>
            <person name="Zhang C.W."/>
            <person name="Yin H.Q."/>
            <person name="Zhang X.X."/>
        </authorList>
    </citation>
    <scope>NUCLEOTIDE SEQUENCE [LARGE SCALE GENOMIC DNA]</scope>
    <source>
        <strain evidence="6 7">E3</strain>
    </source>
</reference>
<evidence type="ECO:0000256" key="4">
    <source>
        <dbReference type="SAM" id="Phobius"/>
    </source>
</evidence>
<name>K6YA35_9ALTE</name>
<dbReference type="Proteomes" id="UP000006334">
    <property type="component" value="Unassembled WGS sequence"/>
</dbReference>
<dbReference type="AlphaFoldDB" id="K6YA35"/>
<keyword evidence="4" id="KW-0472">Membrane</keyword>
<evidence type="ECO:0000259" key="5">
    <source>
        <dbReference type="PROSITE" id="PS50887"/>
    </source>
</evidence>
<evidence type="ECO:0000256" key="1">
    <source>
        <dbReference type="ARBA" id="ARBA00001946"/>
    </source>
</evidence>
<dbReference type="OrthoDB" id="9812260at2"/>
<comment type="cofactor">
    <cofactor evidence="1">
        <name>Mg(2+)</name>
        <dbReference type="ChEBI" id="CHEBI:18420"/>
    </cofactor>
</comment>
<protein>
    <recommendedName>
        <fullName evidence="2">diguanylate cyclase</fullName>
        <ecNumber evidence="2">2.7.7.65</ecNumber>
    </recommendedName>
</protein>
<evidence type="ECO:0000256" key="2">
    <source>
        <dbReference type="ARBA" id="ARBA00012528"/>
    </source>
</evidence>
<sequence>MITHSEPSKRSIEESIILTLSGVSSVGVMPFTVLRFMQSDWAVAFLDLFAVLALGSLFIYVYRTHKTELPARILAFLSMFIVFVTILLKGIGQLMWIYPALTAIFFLLPANIAALYSISILIAIGYVLREQLTLFLTLEFYISTIATLLFSYAFSDRMRKQQLQLTELATKDPLTDAGNRRAMEQKLLEVIAFQRREQNFPASLILMDLDNFKKVNDEFGHAKGDDILKVFVNTIKNRIRSTDKLYRFGGEEFVIIAENTPLKDAILLAEELRSSVEKEGWLAKHKVTISVGTAKYEPHETAFEWLGRADRAMYQAKELGRNSCCVA</sequence>
<feature type="transmembrane region" description="Helical" evidence="4">
    <location>
        <begin position="100"/>
        <end position="128"/>
    </location>
</feature>
<evidence type="ECO:0000313" key="7">
    <source>
        <dbReference type="Proteomes" id="UP000006334"/>
    </source>
</evidence>
<gene>
    <name evidence="6" type="ORF">GLIP_2426</name>
</gene>
<dbReference type="eggNOG" id="COG3706">
    <property type="taxonomic scope" value="Bacteria"/>
</dbReference>
<dbReference type="Pfam" id="PF00990">
    <property type="entry name" value="GGDEF"/>
    <property type="match status" value="1"/>
</dbReference>
<dbReference type="PANTHER" id="PTHR45138">
    <property type="entry name" value="REGULATORY COMPONENTS OF SENSORY TRANSDUCTION SYSTEM"/>
    <property type="match status" value="1"/>
</dbReference>
<feature type="domain" description="GGDEF" evidence="5">
    <location>
        <begin position="200"/>
        <end position="327"/>
    </location>
</feature>
<keyword evidence="7" id="KW-1185">Reference proteome</keyword>
<dbReference type="PANTHER" id="PTHR45138:SF9">
    <property type="entry name" value="DIGUANYLATE CYCLASE DGCM-RELATED"/>
    <property type="match status" value="1"/>
</dbReference>
<comment type="caution">
    <text evidence="6">The sequence shown here is derived from an EMBL/GenBank/DDBJ whole genome shotgun (WGS) entry which is preliminary data.</text>
</comment>
<dbReference type="SMART" id="SM00267">
    <property type="entry name" value="GGDEF"/>
    <property type="match status" value="1"/>
</dbReference>
<accession>K6YA35</accession>
<organism evidence="6 7">
    <name type="scientific">Aliiglaciecola lipolytica E3</name>
    <dbReference type="NCBI Taxonomy" id="1127673"/>
    <lineage>
        <taxon>Bacteria</taxon>
        <taxon>Pseudomonadati</taxon>
        <taxon>Pseudomonadota</taxon>
        <taxon>Gammaproteobacteria</taxon>
        <taxon>Alteromonadales</taxon>
        <taxon>Alteromonadaceae</taxon>
        <taxon>Aliiglaciecola</taxon>
    </lineage>
</organism>
<dbReference type="InterPro" id="IPR050469">
    <property type="entry name" value="Diguanylate_Cyclase"/>
</dbReference>
<dbReference type="EC" id="2.7.7.65" evidence="2"/>